<dbReference type="InterPro" id="IPR029062">
    <property type="entry name" value="Class_I_gatase-like"/>
</dbReference>
<name>A0A2U1AWF4_9BACT</name>
<dbReference type="PANTHER" id="PTHR36447:SF2">
    <property type="entry name" value="BETA-GALACTOSIDASE YESZ"/>
    <property type="match status" value="1"/>
</dbReference>
<keyword evidence="2" id="KW-0378">Hydrolase</keyword>
<dbReference type="InterPro" id="IPR003476">
    <property type="entry name" value="Glyco_hydro_42"/>
</dbReference>
<dbReference type="SUPFAM" id="SSF51445">
    <property type="entry name" value="(Trans)glycosidases"/>
    <property type="match status" value="1"/>
</dbReference>
<keyword evidence="5" id="KW-0732">Signal</keyword>
<dbReference type="GeneID" id="78295571"/>
<sequence length="996" mass="110736">MKPFFSLALSLLALAAVAAPEMLLEHDFAKINGGKPYDLLLPADRQPFACRVPFAAGQELLIRFPYRDGAELTAISAEALYESAGIVRIQQLGEQGEWRDLATADQFRFRFALPVRTRALRVLFSEITNRDHDTLQFHQFKVEGRGLGPKQENNGLLALSCDAPDSVFDLSPWYRPDRLPEIAAAVTNPDAEPRTFTVRGEFRHYAGGVAETAEPALLRLGPGETGHYRLAMRGKQPGPYIGVVTVSDATGPRARQALIVGLRDPEIAAGNRAPEPFRSPAARRGETVPAWPELLERRGALWASDISHCIGGRRTPDEHYFAKVAADGAELAMAITSYHDFEPLPGVYNFEWADRMVAMAGRNRMGLEFGLWHWDFDGPSQFWLKSELRRGLDGGTSSGWLGIPSLFSEKFTRHAQRAAEVLVQRYRDCPEIQLWSLHPYGVVDHDTTDIYDTNPEALAAFHRMLAQKYGSVTALNRAYGSAYASFDEVPVPESRSDRLLREGRAARAVTVVDRSARWRDWLDFYHARTVWFRDRIARIVRRHDPKRALSGINASGGVGDAHGQLRSLAETGGFYGDQGLNITHYFRRFLAQRRYGLPLRHEDIAPIKVGRGVTAATMTERCNWDVFQAAMLGLRHFNFVFSCWTDNEFYRTVFANGRIRQLIRDAARLEGDFIPAGLHHSFLSDAAVGNYRYRSISVYRWWLMNALYTAMLQNGELFEPFSDAAGIGALTKMKLLIDDGSPVVAPAFAAELERFVRNGGRAVLTARSGEYLEDENAPSHALLRRLGYAGTLTERDPGNAALTFADRRIFSETRQLTVNNYTPLTVPEGGRAVATLPDGRPGAVLWPCGRGEVLLLAGNPGPNDEIALKESVSPDGKAHTNTIWQQAEPKLVKEFAPLLRDLTRWSGIAPEYRLSGSCYSAMRSGPNERLLCIFNPGEQAERPVLTLPAAARPATLAGITLISETCLGEYTAEQLRNGVRLPEIPAGRFLAVRLLH</sequence>
<dbReference type="SUPFAM" id="SSF52317">
    <property type="entry name" value="Class I glutamine amidotransferase-like"/>
    <property type="match status" value="1"/>
</dbReference>
<evidence type="ECO:0000256" key="4">
    <source>
        <dbReference type="ARBA" id="ARBA00023295"/>
    </source>
</evidence>
<evidence type="ECO:0000313" key="8">
    <source>
        <dbReference type="Proteomes" id="UP000245959"/>
    </source>
</evidence>
<feature type="domain" description="Glycoside hydrolase family 42 N-terminal" evidence="6">
    <location>
        <begin position="408"/>
        <end position="547"/>
    </location>
</feature>
<dbReference type="PANTHER" id="PTHR36447">
    <property type="entry name" value="BETA-GALACTOSIDASE GANA"/>
    <property type="match status" value="1"/>
</dbReference>
<evidence type="ECO:0000259" key="6">
    <source>
        <dbReference type="Pfam" id="PF02449"/>
    </source>
</evidence>
<accession>A0A2U1AWF4</accession>
<proteinExistence type="predicted"/>
<dbReference type="GO" id="GO:0009341">
    <property type="term" value="C:beta-galactosidase complex"/>
    <property type="evidence" value="ECO:0007669"/>
    <property type="project" value="InterPro"/>
</dbReference>
<reference evidence="7 8" key="1">
    <citation type="submission" date="2018-04" db="EMBL/GenBank/DDBJ databases">
        <title>Genomic Encyclopedia of Type Strains, Phase IV (KMG-IV): sequencing the most valuable type-strain genomes for metagenomic binning, comparative biology and taxonomic classification.</title>
        <authorList>
            <person name="Goeker M."/>
        </authorList>
    </citation>
    <scope>NUCLEOTIDE SEQUENCE [LARGE SCALE GENOMIC DNA]</scope>
    <source>
        <strain evidence="7 8">DSM 14823</strain>
    </source>
</reference>
<dbReference type="InterPro" id="IPR013529">
    <property type="entry name" value="Glyco_hydro_42_N"/>
</dbReference>
<gene>
    <name evidence="7" type="ORF">C8D82_11618</name>
</gene>
<dbReference type="GO" id="GO:0005975">
    <property type="term" value="P:carbohydrate metabolic process"/>
    <property type="evidence" value="ECO:0007669"/>
    <property type="project" value="InterPro"/>
</dbReference>
<dbReference type="GO" id="GO:0046872">
    <property type="term" value="F:metal ion binding"/>
    <property type="evidence" value="ECO:0007669"/>
    <property type="project" value="UniProtKB-KW"/>
</dbReference>
<dbReference type="RefSeq" id="WP_116884272.1">
    <property type="nucleotide sequence ID" value="NZ_CABMMC010000084.1"/>
</dbReference>
<evidence type="ECO:0000256" key="3">
    <source>
        <dbReference type="ARBA" id="ARBA00022833"/>
    </source>
</evidence>
<evidence type="ECO:0000256" key="5">
    <source>
        <dbReference type="SAM" id="SignalP"/>
    </source>
</evidence>
<feature type="signal peptide" evidence="5">
    <location>
        <begin position="1"/>
        <end position="18"/>
    </location>
</feature>
<keyword evidence="4" id="KW-0326">Glycosidase</keyword>
<feature type="chain" id="PRO_5015599874" evidence="5">
    <location>
        <begin position="19"/>
        <end position="996"/>
    </location>
</feature>
<dbReference type="Proteomes" id="UP000245959">
    <property type="component" value="Unassembled WGS sequence"/>
</dbReference>
<keyword evidence="3" id="KW-0862">Zinc</keyword>
<evidence type="ECO:0000313" key="7">
    <source>
        <dbReference type="EMBL" id="PVY40567.1"/>
    </source>
</evidence>
<keyword evidence="1" id="KW-0479">Metal-binding</keyword>
<comment type="caution">
    <text evidence="7">The sequence shown here is derived from an EMBL/GenBank/DDBJ whole genome shotgun (WGS) entry which is preliminary data.</text>
</comment>
<organism evidence="7 8">
    <name type="scientific">Victivallis vadensis</name>
    <dbReference type="NCBI Taxonomy" id="172901"/>
    <lineage>
        <taxon>Bacteria</taxon>
        <taxon>Pseudomonadati</taxon>
        <taxon>Lentisphaerota</taxon>
        <taxon>Lentisphaeria</taxon>
        <taxon>Victivallales</taxon>
        <taxon>Victivallaceae</taxon>
        <taxon>Victivallis</taxon>
    </lineage>
</organism>
<evidence type="ECO:0000256" key="1">
    <source>
        <dbReference type="ARBA" id="ARBA00022723"/>
    </source>
</evidence>
<dbReference type="OrthoDB" id="9800974at2"/>
<dbReference type="AlphaFoldDB" id="A0A2U1AWF4"/>
<dbReference type="Gene3D" id="3.40.50.880">
    <property type="match status" value="1"/>
</dbReference>
<protein>
    <submittedName>
        <fullName evidence="7">Beta-galactosidase-like protein</fullName>
    </submittedName>
</protein>
<dbReference type="EMBL" id="QEKH01000016">
    <property type="protein sequence ID" value="PVY40567.1"/>
    <property type="molecule type" value="Genomic_DNA"/>
</dbReference>
<keyword evidence="8" id="KW-1185">Reference proteome</keyword>
<dbReference type="Pfam" id="PF02449">
    <property type="entry name" value="Glyco_hydro_42"/>
    <property type="match status" value="1"/>
</dbReference>
<dbReference type="CDD" id="cd03143">
    <property type="entry name" value="A4_beta-galactosidase_middle_domain"/>
    <property type="match status" value="1"/>
</dbReference>
<dbReference type="InterPro" id="IPR017853">
    <property type="entry name" value="GH"/>
</dbReference>
<dbReference type="Gene3D" id="3.20.20.80">
    <property type="entry name" value="Glycosidases"/>
    <property type="match status" value="1"/>
</dbReference>
<dbReference type="GO" id="GO:0004565">
    <property type="term" value="F:beta-galactosidase activity"/>
    <property type="evidence" value="ECO:0007669"/>
    <property type="project" value="InterPro"/>
</dbReference>
<evidence type="ECO:0000256" key="2">
    <source>
        <dbReference type="ARBA" id="ARBA00022801"/>
    </source>
</evidence>